<evidence type="ECO:0000313" key="5">
    <source>
        <dbReference type="EMBL" id="PQO40430.1"/>
    </source>
</evidence>
<comment type="caution">
    <text evidence="5">The sequence shown here is derived from an EMBL/GenBank/DDBJ whole genome shotgun (WGS) entry which is preliminary data.</text>
</comment>
<accession>A0A2S8G803</accession>
<name>A0A2S8G803_9BACT</name>
<feature type="coiled-coil region" evidence="1">
    <location>
        <begin position="674"/>
        <end position="701"/>
    </location>
</feature>
<dbReference type="InterPro" id="IPR011429">
    <property type="entry name" value="Cyt_c_Planctomycete-type"/>
</dbReference>
<dbReference type="InterPro" id="IPR011444">
    <property type="entry name" value="DUF1549"/>
</dbReference>
<protein>
    <submittedName>
        <fullName evidence="5">Chromosome segregation protein</fullName>
    </submittedName>
</protein>
<dbReference type="InterPro" id="IPR022655">
    <property type="entry name" value="DUF1553"/>
</dbReference>
<dbReference type="EMBL" id="PUHY01000001">
    <property type="protein sequence ID" value="PQO40430.1"/>
    <property type="molecule type" value="Genomic_DNA"/>
</dbReference>
<dbReference type="PANTHER" id="PTHR35889">
    <property type="entry name" value="CYCLOINULO-OLIGOSACCHARIDE FRUCTANOTRANSFERASE-RELATED"/>
    <property type="match status" value="1"/>
</dbReference>
<keyword evidence="1" id="KW-0175">Coiled coil</keyword>
<evidence type="ECO:0000259" key="3">
    <source>
        <dbReference type="Pfam" id="PF07587"/>
    </source>
</evidence>
<gene>
    <name evidence="5" type="ORF">C5Y83_00370</name>
</gene>
<feature type="domain" description="Cytochrome C Planctomycete-type" evidence="4">
    <location>
        <begin position="66"/>
        <end position="127"/>
    </location>
</feature>
<proteinExistence type="predicted"/>
<evidence type="ECO:0000256" key="1">
    <source>
        <dbReference type="SAM" id="Coils"/>
    </source>
</evidence>
<dbReference type="AlphaFoldDB" id="A0A2S8G803"/>
<dbReference type="Pfam" id="PF07583">
    <property type="entry name" value="PSCyt2"/>
    <property type="match status" value="1"/>
</dbReference>
<feature type="domain" description="DUF1549" evidence="2">
    <location>
        <begin position="177"/>
        <end position="383"/>
    </location>
</feature>
<dbReference type="Pfam" id="PF07587">
    <property type="entry name" value="PSD1"/>
    <property type="match status" value="1"/>
</dbReference>
<evidence type="ECO:0000259" key="2">
    <source>
        <dbReference type="Pfam" id="PF07583"/>
    </source>
</evidence>
<dbReference type="PANTHER" id="PTHR35889:SF3">
    <property type="entry name" value="F-BOX DOMAIN-CONTAINING PROTEIN"/>
    <property type="match status" value="1"/>
</dbReference>
<dbReference type="Proteomes" id="UP000238322">
    <property type="component" value="Unassembled WGS sequence"/>
</dbReference>
<evidence type="ECO:0000313" key="6">
    <source>
        <dbReference type="Proteomes" id="UP000238322"/>
    </source>
</evidence>
<organism evidence="5 6">
    <name type="scientific">Blastopirellula marina</name>
    <dbReference type="NCBI Taxonomy" id="124"/>
    <lineage>
        <taxon>Bacteria</taxon>
        <taxon>Pseudomonadati</taxon>
        <taxon>Planctomycetota</taxon>
        <taxon>Planctomycetia</taxon>
        <taxon>Pirellulales</taxon>
        <taxon>Pirellulaceae</taxon>
        <taxon>Blastopirellula</taxon>
    </lineage>
</organism>
<dbReference type="Pfam" id="PF07635">
    <property type="entry name" value="PSCyt1"/>
    <property type="match status" value="1"/>
</dbReference>
<reference evidence="5 6" key="1">
    <citation type="submission" date="2018-02" db="EMBL/GenBank/DDBJ databases">
        <title>Comparative genomes isolates from brazilian mangrove.</title>
        <authorList>
            <person name="Araujo J.E."/>
            <person name="Taketani R.G."/>
            <person name="Silva M.C.P."/>
            <person name="Loureco M.V."/>
            <person name="Andreote F.D."/>
        </authorList>
    </citation>
    <scope>NUCLEOTIDE SEQUENCE [LARGE SCALE GENOMIC DNA]</scope>
    <source>
        <strain evidence="5 6">Hex-1 MGV</strain>
    </source>
</reference>
<feature type="domain" description="DUF1553" evidence="3">
    <location>
        <begin position="746"/>
        <end position="998"/>
    </location>
</feature>
<evidence type="ECO:0000259" key="4">
    <source>
        <dbReference type="Pfam" id="PF07635"/>
    </source>
</evidence>
<sequence length="1055" mass="118558">MRETDSDLLIICLPNSSLPFPEQTMRRLALLLLLPWITCISANAICNAEEPIDFNRQIRPILSDRCFHCHGPDDDHREAGFRLDDRQSATTEADSGELPIMPGNSAESELIHRVASTDDSLRMPPSDSNKPQLSADEIELLTKWIDQGADFQRHWSFVPPTRPQLPKVEQAEWVRNPIDRFVLARIEEQRLAPSPEADKRTLIRRVTLDLTGLPPTPAEVEQFLADESPKAYERLVDRLLASPRYGERMAWPWLDAARYADTNGYQGDPERTMWPWRDWVVDALNNNMPFDQFTIEQLAGDQIPEATHAQVIASGFNRNHMHNGEGGRIAEETRVENVFDRTETTATVWLGLTYTCCRCHTHKFDPISHTEYYAFYDFFNQTSEGGGIRGGAVPPFVPYVSPENQQKLETYAQQLAALRKTLLKDDPAADEAQAKWQERVRRESAWTFPAIVEVQTGGQSQLSTLDDGSLRAEGARPDQDVYTIVARTDRLNNKAIRLEALSDKISSPTGSTGRADNGNAVLSEFEVFIRPETDPTAKFRPVKIVKGTAEHAQSGLGVEQAFDGINGGGGGWAMEGFNRKDSNTAIFYLDQPFGFEGGTEIRFVLRCESRHIAHTLARVRLSVGSGETEGVLPSEVQNALAKSPEQLTAKEQQTLRQEFRAKHYHQEGAGEDSYAAIAKRIEKLESQSKSLRDASEKIKVMIMDTLDKPRETRILEKGLYNKPIGDAVAPDVPGVLPGLPEEATRNRLTLAKWLVSPDHPLTARVTVNRYWQLFFGQGIVRTPEDFGTQGKLPTHPELLDWLAVEFVESGWDVKAIHRLIVTSSTYRQSSQATAEKREADPANFFLARQSRHRLPSWMLRDQALFVGNLASLRMGGPPVKPYQPEGIWAEATFGKKKYQRDNGEALYRRSLYVFWRRIVGPTMFFDVANRQTCSVKTAITNTPLHALTTLNDITYVEAARGLATKVIHASDEPSQRIRDVFLTLTSREVTEQELAILLDRYQVLQSVFAQSEEDAQKLLAIGEAPRDQSIDLAELATMTALCNTLMNLDEALSRP</sequence>